<feature type="coiled-coil region" evidence="7">
    <location>
        <begin position="40"/>
        <end position="164"/>
    </location>
</feature>
<comment type="caution">
    <text evidence="9">The sequence shown here is derived from an EMBL/GenBank/DDBJ whole genome shotgun (WGS) entry which is preliminary data.</text>
</comment>
<name>A0AB34JQU9_PRYPA</name>
<sequence length="548" mass="61164">MVAKAKKKGRKPTQEELDVQQLQIRTHHAIAAMSDLQLRAAEHERRAAAFTRSSKEHEAEVEDLYAYLDTQLLASAVDRYEAERRQRDEARERKAEVRRLEEQLDGERKASEETIEALRAELAAARAELAGLADRKREQMEEELRTLRHQLSDEREKHHRKEHEQQVSFWRERQATHHQMLERIRQAKTNFLDITAEMLDSTVHSTIMENQHLADELAVQSSQIEKLVHHNQELLKERDTVRRELALQRQQEAMEVRRSVARKKLAQSSVEQQASLNEQLRQAQRHAEGQCERILMQEARISKLVCSLEAAQQQVAELAARVDDQEELIDERFREEPLPVPMPHAIEEMIAAERAAVQRKAASAAAAKAAIDGGATAALLPPDEPPSAPSPLARNRAHPQHHPLLSAPSRHSMTAAVCAGGLLGAVLSNHVRNQARGGFAPSPLTSQGPLGGRFPPSKAVSLRPGGENARFELGVLTSPRQAQHPDACPSPSGRCEPLDSPRLGMNSAAVNRSPPHTARQRVVSLTRCLCAVLVRSPAVTPARDAARM</sequence>
<keyword evidence="6" id="KW-0966">Cell projection</keyword>
<accession>A0AB34JQU9</accession>
<feature type="region of interest" description="Disordered" evidence="8">
    <location>
        <begin position="376"/>
        <end position="407"/>
    </location>
</feature>
<organism evidence="9 10">
    <name type="scientific">Prymnesium parvum</name>
    <name type="common">Toxic golden alga</name>
    <dbReference type="NCBI Taxonomy" id="97485"/>
    <lineage>
        <taxon>Eukaryota</taxon>
        <taxon>Haptista</taxon>
        <taxon>Haptophyta</taxon>
        <taxon>Prymnesiophyceae</taxon>
        <taxon>Prymnesiales</taxon>
        <taxon>Prymnesiaceae</taxon>
        <taxon>Prymnesium</taxon>
    </lineage>
</organism>
<dbReference type="InterPro" id="IPR038844">
    <property type="entry name" value="CFAP157"/>
</dbReference>
<keyword evidence="5" id="KW-0969">Cilium</keyword>
<keyword evidence="4 7" id="KW-0175">Coiled coil</keyword>
<reference evidence="9 10" key="1">
    <citation type="journal article" date="2024" name="Science">
        <title>Giant polyketide synthase enzymes in the biosynthesis of giant marine polyether toxins.</title>
        <authorList>
            <person name="Fallon T.R."/>
            <person name="Shende V.V."/>
            <person name="Wierzbicki I.H."/>
            <person name="Pendleton A.L."/>
            <person name="Watervoot N.F."/>
            <person name="Auber R.P."/>
            <person name="Gonzalez D.J."/>
            <person name="Wisecaver J.H."/>
            <person name="Moore B.S."/>
        </authorList>
    </citation>
    <scope>NUCLEOTIDE SEQUENCE [LARGE SCALE GENOMIC DNA]</scope>
    <source>
        <strain evidence="9 10">12B1</strain>
    </source>
</reference>
<evidence type="ECO:0000256" key="1">
    <source>
        <dbReference type="ARBA" id="ARBA00004138"/>
    </source>
</evidence>
<feature type="coiled-coil region" evidence="7">
    <location>
        <begin position="301"/>
        <end position="328"/>
    </location>
</feature>
<comment type="subcellular location">
    <subcellularLocation>
        <location evidence="1">Cell projection</location>
        <location evidence="1">Cilium</location>
    </subcellularLocation>
</comment>
<dbReference type="GO" id="GO:0036064">
    <property type="term" value="C:ciliary basal body"/>
    <property type="evidence" value="ECO:0007669"/>
    <property type="project" value="TreeGrafter"/>
</dbReference>
<evidence type="ECO:0000256" key="8">
    <source>
        <dbReference type="SAM" id="MobiDB-lite"/>
    </source>
</evidence>
<dbReference type="PANTHER" id="PTHR31954">
    <property type="entry name" value="CILIA- AND FLAGELLA-ASSOCIATED PROTEIN 157"/>
    <property type="match status" value="1"/>
</dbReference>
<dbReference type="PANTHER" id="PTHR31954:SF1">
    <property type="entry name" value="CILIA- AND FLAGELLA-ASSOCIATED PROTEIN 157"/>
    <property type="match status" value="1"/>
</dbReference>
<gene>
    <name evidence="9" type="ORF">AB1Y20_018494</name>
</gene>
<dbReference type="EMBL" id="JBGBPQ010000005">
    <property type="protein sequence ID" value="KAL1523558.1"/>
    <property type="molecule type" value="Genomic_DNA"/>
</dbReference>
<dbReference type="AlphaFoldDB" id="A0AB34JQU9"/>
<evidence type="ECO:0000256" key="2">
    <source>
        <dbReference type="ARBA" id="ARBA00010841"/>
    </source>
</evidence>
<evidence type="ECO:0000313" key="9">
    <source>
        <dbReference type="EMBL" id="KAL1523558.1"/>
    </source>
</evidence>
<proteinExistence type="inferred from homology"/>
<dbReference type="GO" id="GO:0008017">
    <property type="term" value="F:microtubule binding"/>
    <property type="evidence" value="ECO:0007669"/>
    <property type="project" value="TreeGrafter"/>
</dbReference>
<dbReference type="Proteomes" id="UP001515480">
    <property type="component" value="Unassembled WGS sequence"/>
</dbReference>
<feature type="coiled-coil region" evidence="7">
    <location>
        <begin position="224"/>
        <end position="251"/>
    </location>
</feature>
<evidence type="ECO:0000256" key="3">
    <source>
        <dbReference type="ARBA" id="ARBA00014087"/>
    </source>
</evidence>
<evidence type="ECO:0000256" key="7">
    <source>
        <dbReference type="SAM" id="Coils"/>
    </source>
</evidence>
<evidence type="ECO:0000313" key="10">
    <source>
        <dbReference type="Proteomes" id="UP001515480"/>
    </source>
</evidence>
<comment type="similarity">
    <text evidence="2">Belongs to the CFAP157 family.</text>
</comment>
<keyword evidence="10" id="KW-1185">Reference proteome</keyword>
<evidence type="ECO:0000256" key="5">
    <source>
        <dbReference type="ARBA" id="ARBA00023069"/>
    </source>
</evidence>
<evidence type="ECO:0000256" key="4">
    <source>
        <dbReference type="ARBA" id="ARBA00023054"/>
    </source>
</evidence>
<evidence type="ECO:0000256" key="6">
    <source>
        <dbReference type="ARBA" id="ARBA00023273"/>
    </source>
</evidence>
<protein>
    <recommendedName>
        <fullName evidence="3">Cilia- and flagella-associated protein 157</fullName>
    </recommendedName>
</protein>